<dbReference type="GeneID" id="9051094"/>
<reference evidence="2 3" key="1">
    <citation type="submission" date="2008-07" db="EMBL/GenBank/DDBJ databases">
        <authorList>
            <person name="El-Sayed N."/>
            <person name="Caler E."/>
            <person name="Inman J."/>
            <person name="Amedeo P."/>
            <person name="Hass B."/>
            <person name="Wortman J."/>
        </authorList>
    </citation>
    <scope>NUCLEOTIDE SEQUENCE [LARGE SCALE GENOMIC DNA]</scope>
    <source>
        <strain evidence="3">ATCC 50983 / TXsc</strain>
    </source>
</reference>
<name>C5LUU3_PERM5</name>
<evidence type="ECO:0000313" key="3">
    <source>
        <dbReference type="Proteomes" id="UP000007800"/>
    </source>
</evidence>
<dbReference type="InParanoid" id="C5LUU3"/>
<dbReference type="RefSeq" id="XP_002766782.1">
    <property type="nucleotide sequence ID" value="XM_002766736.1"/>
</dbReference>
<proteinExistence type="predicted"/>
<dbReference type="AlphaFoldDB" id="C5LUU3"/>
<feature type="domain" description="Chitin-binding type-4" evidence="1">
    <location>
        <begin position="3"/>
        <end position="119"/>
    </location>
</feature>
<protein>
    <recommendedName>
        <fullName evidence="1">Chitin-binding type-4 domain-containing protein</fullName>
    </recommendedName>
</protein>
<dbReference type="Pfam" id="PF03067">
    <property type="entry name" value="LPMO_10"/>
    <property type="match status" value="1"/>
</dbReference>
<gene>
    <name evidence="2" type="ORF">Pmar_PMAR026199</name>
</gene>
<organism evidence="3">
    <name type="scientific">Perkinsus marinus (strain ATCC 50983 / TXsc)</name>
    <dbReference type="NCBI Taxonomy" id="423536"/>
    <lineage>
        <taxon>Eukaryota</taxon>
        <taxon>Sar</taxon>
        <taxon>Alveolata</taxon>
        <taxon>Perkinsozoa</taxon>
        <taxon>Perkinsea</taxon>
        <taxon>Perkinsida</taxon>
        <taxon>Perkinsidae</taxon>
        <taxon>Perkinsus</taxon>
    </lineage>
</organism>
<dbReference type="Proteomes" id="UP000007800">
    <property type="component" value="Unassembled WGS sequence"/>
</dbReference>
<dbReference type="EMBL" id="GG685661">
    <property type="protein sequence ID" value="EEQ99499.1"/>
    <property type="molecule type" value="Genomic_DNA"/>
</dbReference>
<sequence>MATYTHGHNIDIEIHLTVHHWGHFEFRICEGGLNGDKYSTQKAGQDCLNKNLLVRPDPKTRSDCRNATNIDASNYDCQPLDEEHPERWYLPPPNFGTDGMKYRMTFKLPENLTCSVCLVNKTFLNPIPLVMDSGEDCLSQESTKERETAENTNPIIKYLDRRPAERGPFYLMSNVLPYHPQIAIPTTNIRNRTLYLRPNTIVIMSSIQRVHEQQRTMSMSSATSIVLHVLVRFDRIAAITADKMLKCEVLIMIKI</sequence>
<accession>C5LUU3</accession>
<evidence type="ECO:0000313" key="2">
    <source>
        <dbReference type="EMBL" id="EEQ99499.1"/>
    </source>
</evidence>
<dbReference type="OrthoDB" id="64893at2759"/>
<keyword evidence="3" id="KW-1185">Reference proteome</keyword>
<evidence type="ECO:0000259" key="1">
    <source>
        <dbReference type="Pfam" id="PF03067"/>
    </source>
</evidence>
<dbReference type="InterPro" id="IPR004302">
    <property type="entry name" value="Cellulose/chitin-bd_N"/>
</dbReference>